<feature type="transmembrane region" description="Helical" evidence="9">
    <location>
        <begin position="598"/>
        <end position="620"/>
    </location>
</feature>
<dbReference type="OrthoDB" id="10264220at2759"/>
<evidence type="ECO:0000313" key="11">
    <source>
        <dbReference type="Proteomes" id="UP000008974"/>
    </source>
</evidence>
<keyword evidence="5 9" id="KW-0375">Hydrogen ion transport</keyword>
<evidence type="ECO:0000256" key="3">
    <source>
        <dbReference type="ARBA" id="ARBA00022448"/>
    </source>
</evidence>
<dbReference type="PANTHER" id="PTHR11629:SF63">
    <property type="entry name" value="V-TYPE PROTON ATPASE SUBUNIT A"/>
    <property type="match status" value="1"/>
</dbReference>
<dbReference type="PIRSF" id="PIRSF001293">
    <property type="entry name" value="ATP6V0A1"/>
    <property type="match status" value="1"/>
</dbReference>
<sequence>MSALNLWRSQTMRLIAFTVSREIAPSVVEEMMALGCMHFIDTCSDISFFDRAYTANIMQLTTTESKLDYIRDQFITLEIPLPEQEDRGELMPLGNLDAELTTTMKTIKTLSDEYQQHLADLSANLTYSQVLDIVRRESASSAQNKMLRDVLSENTHLIGSSPDDEAQETDTSANLYFLACTVPDNVTPMLQRLATRATLSNCMIEVVGKISAPDLTSLIGADQLTSKPASQKKPKHKVAKDQQEYDVVFVYTPGVQLQSKVGPIVTSLSGTIHISQGVQGEGTVDSVQSLDSDVSRVQQSIEDHRTLLRLSKQRITTILNQIGAQLEAYYRLVLKEKEVMGVLNKLRPSLTDAKILTGIAWIPEQTFSDVTQIVEACNERYKGMLPSLIKDLNALSKTRKNGTSVLINTDDLRPAIVDALHHSPKEHLRQPPTYFKTGKFTRVFQNIIESYGIPSYKELNPAFFYLYQFPFTFAVMYGDIGHGIILTIVSALMVGYERKLGKVKNDMVSLIFAGRYIILLMSIFSIFTGLIYNDMFALAYDFFRSRYTFSPSSTTPNLFEGTYDTAKYSSPVYAFGIDPAWRWSDNSMMFINSYKMKMAVIIGILQMIFGIILKLLNIIYSRDIVGLLTCWIPEFLFMTCFFGYMVFCIVYKWLNEWPEGSSPPALTSLLIQMFLSPGSISPESYLFNNIPLQTNLQLALFAICIISVLWLAVAKPVYEVVQLKKAAKKGLAHGVPIFSGHAASHEVALATHEIDLVKADADAHTDVDDAQADKTNLLVSDSKDARAHGSSRKADQDDDDEAHGVGDIVVHQVIHTIEYVLGAISHTASYLRLWALSLAHAQLSEVFYEQLFTISYGLSISANKWLNGVIQGVSFFVTYSAWFGVTIGVIILMEALSAFLHGLRLAWIEFNSKFYQAEGYIFEPLAPVEYTLSLEKQDE</sequence>
<dbReference type="VEuPathDB" id="GiardiaDB:GLP15_164"/>
<dbReference type="Pfam" id="PF01496">
    <property type="entry name" value="V_ATPase_I"/>
    <property type="match status" value="1"/>
</dbReference>
<dbReference type="SUPFAM" id="SSF81665">
    <property type="entry name" value="Calcium ATPase, transmembrane domain M"/>
    <property type="match status" value="1"/>
</dbReference>
<evidence type="ECO:0000256" key="1">
    <source>
        <dbReference type="ARBA" id="ARBA00004141"/>
    </source>
</evidence>
<evidence type="ECO:0000256" key="2">
    <source>
        <dbReference type="ARBA" id="ARBA00009904"/>
    </source>
</evidence>
<evidence type="ECO:0000256" key="5">
    <source>
        <dbReference type="ARBA" id="ARBA00022781"/>
    </source>
</evidence>
<keyword evidence="8 9" id="KW-0472">Membrane</keyword>
<organism evidence="10 11">
    <name type="scientific">Giardia intestinalis (strain P15)</name>
    <name type="common">Giardia lamblia</name>
    <dbReference type="NCBI Taxonomy" id="658858"/>
    <lineage>
        <taxon>Eukaryota</taxon>
        <taxon>Metamonada</taxon>
        <taxon>Diplomonadida</taxon>
        <taxon>Hexamitidae</taxon>
        <taxon>Giardiinae</taxon>
        <taxon>Giardia</taxon>
    </lineage>
</organism>
<name>E1EY44_GIAIA</name>
<dbReference type="AlphaFoldDB" id="E1EY44"/>
<reference evidence="10 11" key="1">
    <citation type="journal article" date="2010" name="BMC Genomics">
        <title>Genome analysis and comparative genomics of a Giardia intestinalis assemblage E isolate.</title>
        <authorList>
            <person name="Jerlstrom-Hultqvist J."/>
            <person name="Franzen O."/>
            <person name="Ankarklev J."/>
            <person name="Xu F."/>
            <person name="Nohynkova E."/>
            <person name="Andersson J.O."/>
            <person name="Svard S.G."/>
            <person name="Andersson B."/>
        </authorList>
    </citation>
    <scope>NUCLEOTIDE SEQUENCE [LARGE SCALE GENOMIC DNA]</scope>
    <source>
        <strain evidence="10 11">P15</strain>
    </source>
</reference>
<comment type="function">
    <text evidence="9">Essential component of the vacuolar proton pump (V-ATPase), a multimeric enzyme that catalyzes the translocation of protons across the membranes. Required for assembly and activity of the V-ATPase.</text>
</comment>
<dbReference type="InterPro" id="IPR023298">
    <property type="entry name" value="ATPase_P-typ_TM_dom_sf"/>
</dbReference>
<protein>
    <recommendedName>
        <fullName evidence="9">V-type proton ATPase subunit a</fullName>
    </recommendedName>
</protein>
<proteinExistence type="inferred from homology"/>
<dbReference type="InterPro" id="IPR002490">
    <property type="entry name" value="V-ATPase_116kDa_su"/>
</dbReference>
<feature type="transmembrane region" description="Helical" evidence="9">
    <location>
        <begin position="632"/>
        <end position="654"/>
    </location>
</feature>
<feature type="transmembrane region" description="Helical" evidence="9">
    <location>
        <begin position="474"/>
        <end position="496"/>
    </location>
</feature>
<dbReference type="EMBL" id="ACVC01000063">
    <property type="protein sequence ID" value="EFO64851.1"/>
    <property type="molecule type" value="Genomic_DNA"/>
</dbReference>
<dbReference type="OMA" id="QFQMITE"/>
<dbReference type="STRING" id="658858.E1EY44"/>
<dbReference type="GO" id="GO:0046961">
    <property type="term" value="F:proton-transporting ATPase activity, rotational mechanism"/>
    <property type="evidence" value="ECO:0007669"/>
    <property type="project" value="InterPro"/>
</dbReference>
<evidence type="ECO:0000256" key="4">
    <source>
        <dbReference type="ARBA" id="ARBA00022692"/>
    </source>
</evidence>
<feature type="transmembrane region" description="Helical" evidence="9">
    <location>
        <begin position="508"/>
        <end position="532"/>
    </location>
</feature>
<dbReference type="GO" id="GO:0051117">
    <property type="term" value="F:ATPase binding"/>
    <property type="evidence" value="ECO:0007669"/>
    <property type="project" value="TreeGrafter"/>
</dbReference>
<comment type="similarity">
    <text evidence="2 9">Belongs to the V-ATPase 116 kDa subunit family.</text>
</comment>
<comment type="caution">
    <text evidence="10">The sequence shown here is derived from an EMBL/GenBank/DDBJ whole genome shotgun (WGS) entry which is preliminary data.</text>
</comment>
<dbReference type="PANTHER" id="PTHR11629">
    <property type="entry name" value="VACUOLAR PROTON ATPASES"/>
    <property type="match status" value="1"/>
</dbReference>
<evidence type="ECO:0000256" key="9">
    <source>
        <dbReference type="RuleBase" id="RU361189"/>
    </source>
</evidence>
<comment type="subcellular location">
    <subcellularLocation>
        <location evidence="1">Membrane</location>
        <topology evidence="1">Multi-pass membrane protein</topology>
    </subcellularLocation>
</comment>
<dbReference type="GO" id="GO:0000220">
    <property type="term" value="C:vacuolar proton-transporting V-type ATPase, V0 domain"/>
    <property type="evidence" value="ECO:0007669"/>
    <property type="project" value="InterPro"/>
</dbReference>
<evidence type="ECO:0000313" key="10">
    <source>
        <dbReference type="EMBL" id="EFO64851.1"/>
    </source>
</evidence>
<gene>
    <name evidence="10" type="ORF">GLP15_164</name>
</gene>
<accession>E1EY44</accession>
<keyword evidence="4 9" id="KW-0812">Transmembrane</keyword>
<keyword evidence="3 9" id="KW-0813">Transport</keyword>
<dbReference type="GO" id="GO:0007035">
    <property type="term" value="P:vacuolar acidification"/>
    <property type="evidence" value="ECO:0007669"/>
    <property type="project" value="TreeGrafter"/>
</dbReference>
<evidence type="ECO:0000256" key="7">
    <source>
        <dbReference type="ARBA" id="ARBA00023065"/>
    </source>
</evidence>
<keyword evidence="6 9" id="KW-1133">Transmembrane helix</keyword>
<feature type="transmembrane region" description="Helical" evidence="9">
    <location>
        <begin position="698"/>
        <end position="718"/>
    </location>
</feature>
<feature type="transmembrane region" description="Helical" evidence="9">
    <location>
        <begin position="881"/>
        <end position="903"/>
    </location>
</feature>
<dbReference type="InterPro" id="IPR026028">
    <property type="entry name" value="V-type_ATPase_116kDa_su_euka"/>
</dbReference>
<dbReference type="Proteomes" id="UP000008974">
    <property type="component" value="Unassembled WGS sequence"/>
</dbReference>
<keyword evidence="7 9" id="KW-0406">Ion transport</keyword>
<evidence type="ECO:0000256" key="8">
    <source>
        <dbReference type="ARBA" id="ARBA00023136"/>
    </source>
</evidence>
<evidence type="ECO:0000256" key="6">
    <source>
        <dbReference type="ARBA" id="ARBA00022989"/>
    </source>
</evidence>